<feature type="compositionally biased region" description="Polar residues" evidence="1">
    <location>
        <begin position="833"/>
        <end position="847"/>
    </location>
</feature>
<protein>
    <recommendedName>
        <fullName evidence="4">Genetic suppressor element-like domain-containing protein</fullName>
    </recommendedName>
</protein>
<reference evidence="2" key="1">
    <citation type="journal article" date="2023" name="G3 (Bethesda)">
        <title>A reference genome for the long-term kleptoplast-retaining sea slug Elysia crispata morphotype clarki.</title>
        <authorList>
            <person name="Eastman K.E."/>
            <person name="Pendleton A.L."/>
            <person name="Shaikh M.A."/>
            <person name="Suttiyut T."/>
            <person name="Ogas R."/>
            <person name="Tomko P."/>
            <person name="Gavelis G."/>
            <person name="Widhalm J.R."/>
            <person name="Wisecaver J.H."/>
        </authorList>
    </citation>
    <scope>NUCLEOTIDE SEQUENCE</scope>
    <source>
        <strain evidence="2">ECLA1</strain>
    </source>
</reference>
<proteinExistence type="predicted"/>
<name>A0AAE0YIB0_9GAST</name>
<gene>
    <name evidence="2" type="ORF">RRG08_030674</name>
</gene>
<feature type="region of interest" description="Disordered" evidence="1">
    <location>
        <begin position="197"/>
        <end position="238"/>
    </location>
</feature>
<dbReference type="AlphaFoldDB" id="A0AAE0YIB0"/>
<comment type="caution">
    <text evidence="2">The sequence shown here is derived from an EMBL/GenBank/DDBJ whole genome shotgun (WGS) entry which is preliminary data.</text>
</comment>
<feature type="compositionally biased region" description="Basic and acidic residues" evidence="1">
    <location>
        <begin position="220"/>
        <end position="238"/>
    </location>
</feature>
<feature type="region of interest" description="Disordered" evidence="1">
    <location>
        <begin position="476"/>
        <end position="545"/>
    </location>
</feature>
<feature type="region of interest" description="Disordered" evidence="1">
    <location>
        <begin position="126"/>
        <end position="169"/>
    </location>
</feature>
<dbReference type="EMBL" id="JAWDGP010006193">
    <property type="protein sequence ID" value="KAK3745800.1"/>
    <property type="molecule type" value="Genomic_DNA"/>
</dbReference>
<dbReference type="PANTHER" id="PTHR40240:SF1">
    <property type="entry name" value="PLEXUS, ISOFORM A"/>
    <property type="match status" value="1"/>
</dbReference>
<evidence type="ECO:0000256" key="1">
    <source>
        <dbReference type="SAM" id="MobiDB-lite"/>
    </source>
</evidence>
<dbReference type="Proteomes" id="UP001283361">
    <property type="component" value="Unassembled WGS sequence"/>
</dbReference>
<feature type="compositionally biased region" description="Polar residues" evidence="1">
    <location>
        <begin position="153"/>
        <end position="163"/>
    </location>
</feature>
<feature type="compositionally biased region" description="Basic and acidic residues" evidence="1">
    <location>
        <begin position="142"/>
        <end position="151"/>
    </location>
</feature>
<feature type="compositionally biased region" description="Basic and acidic residues" evidence="1">
    <location>
        <begin position="507"/>
        <end position="528"/>
    </location>
</feature>
<evidence type="ECO:0000313" key="3">
    <source>
        <dbReference type="Proteomes" id="UP001283361"/>
    </source>
</evidence>
<accession>A0AAE0YIB0</accession>
<dbReference type="PANTHER" id="PTHR40240">
    <property type="entry name" value="PLEXUS, ISOFORM A"/>
    <property type="match status" value="1"/>
</dbReference>
<evidence type="ECO:0008006" key="4">
    <source>
        <dbReference type="Google" id="ProtNLM"/>
    </source>
</evidence>
<keyword evidence="3" id="KW-1185">Reference proteome</keyword>
<organism evidence="2 3">
    <name type="scientific">Elysia crispata</name>
    <name type="common">lettuce slug</name>
    <dbReference type="NCBI Taxonomy" id="231223"/>
    <lineage>
        <taxon>Eukaryota</taxon>
        <taxon>Metazoa</taxon>
        <taxon>Spiralia</taxon>
        <taxon>Lophotrochozoa</taxon>
        <taxon>Mollusca</taxon>
        <taxon>Gastropoda</taxon>
        <taxon>Heterobranchia</taxon>
        <taxon>Euthyneura</taxon>
        <taxon>Panpulmonata</taxon>
        <taxon>Sacoglossa</taxon>
        <taxon>Placobranchoidea</taxon>
        <taxon>Plakobranchidae</taxon>
        <taxon>Elysia</taxon>
    </lineage>
</organism>
<feature type="region of interest" description="Disordered" evidence="1">
    <location>
        <begin position="821"/>
        <end position="847"/>
    </location>
</feature>
<sequence length="937" mass="103936">MPSRVVCFVCGSLGGEYGQLHSKPPQGRKGDKINFDGIKSAYFPFLEHHDPPQGCRPPDADGLVDSCRVCHAFLTQQWANYERSNTPAVKRLYWLKRLDDGQFTGAEMKLQGEYMAQVMGLQYQPTSDMSGGVAPPQALSPDSRDGVKCDSGRTISRDSNISAQGKKRAFQDNSVHYGGEGGDVLDLSVSIKTEPSLVKHTRKVSSDPSMDKVSPSSGEKTQRDSHFHRSSREKLSQPREPEFDEYVFVCFTCGVESSGVAAKFVSSRVHAPGEPHFPFLARLIPCEGAFPMTAQGVCRVCDLCFSSLCHQWLAYEQHGTPSSARIFRLNNLFFSNDASLSMSGGPVGKSQNEGYDSHALNGKKESGTLMREGTCPTNEDFNQRHIGEQRECKDDDHHESLREVCYLCSQLWSPLKMCPLYTSPTSSAKEVSHPYFPFIRELRRPQGARPLNPDGSVRVCISCNNNLQTQWLQYQSDGTPNSKRRYSLLPPSASAVPLQTSYPPHEQPLKERIKSPEHPHLSSKHLEKPGCVTKVSPNQPLHLDIGTEDSKSIQALSKYSTQGPNSSQQGTVMPLYPNPQNNSGTECDIALPLLNSESRQTASLPFSSSSTSLNTIPHPLQQAGERPKKVCFLCGEKCLSSKSQVLYAYPARHEAKTASSSLPPPHVSPFFPFISSREPAPNSEPMAEDGGIITCAYCYYSLLNQWRDYEEGGKRVQSTEFAGESSGDNRWLRRYSLTEFACFVCGNLGVPRRSMRTLEVHKFGFLREHRAPPQALVMLGGESVGCCSLCHYSLTHQLAEYERLGLPPELRKYNWTVQQPSGQHHHHLDENSCDTQDSTQDNHNIPTGQAELNTYIASEAEDSNQVVDKKGGHGGGRHMKSMGVEVFCFYSYEVGLYLLTALPWEGIIDLHSKSQGALVFVTHQTIRPVYSLSTGFL</sequence>
<evidence type="ECO:0000313" key="2">
    <source>
        <dbReference type="EMBL" id="KAK3745800.1"/>
    </source>
</evidence>